<proteinExistence type="predicted"/>
<dbReference type="EMBL" id="CP014870">
    <property type="protein sequence ID" value="ANJ55488.1"/>
    <property type="molecule type" value="Genomic_DNA"/>
</dbReference>
<accession>A0A191YRU9</accession>
<dbReference type="KEGG" id="psil:PMA3_10170"/>
<evidence type="ECO:0000313" key="2">
    <source>
        <dbReference type="Proteomes" id="UP000078354"/>
    </source>
</evidence>
<organism evidence="1 2">
    <name type="scientific">Pseudomonas silesiensis</name>
    <dbReference type="NCBI Taxonomy" id="1853130"/>
    <lineage>
        <taxon>Bacteria</taxon>
        <taxon>Pseudomonadati</taxon>
        <taxon>Pseudomonadota</taxon>
        <taxon>Gammaproteobacteria</taxon>
        <taxon>Pseudomonadales</taxon>
        <taxon>Pseudomonadaceae</taxon>
        <taxon>Pseudomonas</taxon>
    </lineage>
</organism>
<dbReference type="OrthoDB" id="6902794at2"/>
<protein>
    <submittedName>
        <fullName evidence="1">Uncharacterized protein</fullName>
    </submittedName>
</protein>
<gene>
    <name evidence="1" type="ORF">PMA3_10170</name>
</gene>
<dbReference type="RefSeq" id="WP_064677019.1">
    <property type="nucleotide sequence ID" value="NZ_CP014870.1"/>
</dbReference>
<name>A0A191YRU9_9PSED</name>
<dbReference type="Proteomes" id="UP000078354">
    <property type="component" value="Chromosome"/>
</dbReference>
<evidence type="ECO:0000313" key="1">
    <source>
        <dbReference type="EMBL" id="ANJ55488.1"/>
    </source>
</evidence>
<sequence>MHPSFQQHIDELGALLVHSNEASLEFFRRNRFKSRRGARFQVVTKKLGLFHVIERHTGKTWIFHHYQEATDFAIELEEQSNRRGGGSRSTTS</sequence>
<keyword evidence="2" id="KW-1185">Reference proteome</keyword>
<dbReference type="AlphaFoldDB" id="A0A191YRU9"/>
<reference evidence="1 2" key="1">
    <citation type="journal article" date="2018" name="Syst. Appl. Microbiol.">
        <title>Pseudomonas silesiensis sp. nov. strain A3T isolated from a biological pesticide sewage treatment plant and analysis of the complete genome sequence.</title>
        <authorList>
            <person name="Kaminski M.A."/>
            <person name="Furmanczyk E.M."/>
            <person name="Sobczak A."/>
            <person name="Dziembowski A."/>
            <person name="Lipinski L."/>
        </authorList>
    </citation>
    <scope>NUCLEOTIDE SEQUENCE [LARGE SCALE GENOMIC DNA]</scope>
    <source>
        <strain evidence="1 2">A3</strain>
    </source>
</reference>